<dbReference type="eggNOG" id="KOG1695">
    <property type="taxonomic scope" value="Eukaryota"/>
</dbReference>
<proteinExistence type="predicted"/>
<dbReference type="InterPro" id="IPR036249">
    <property type="entry name" value="Thioredoxin-like_sf"/>
</dbReference>
<feature type="domain" description="GST C-terminal" evidence="5">
    <location>
        <begin position="1"/>
        <end position="136"/>
    </location>
</feature>
<comment type="catalytic activity">
    <reaction evidence="3">
        <text>RX + glutathione = an S-substituted glutathione + a halide anion + H(+)</text>
        <dbReference type="Rhea" id="RHEA:16437"/>
        <dbReference type="ChEBI" id="CHEBI:15378"/>
        <dbReference type="ChEBI" id="CHEBI:16042"/>
        <dbReference type="ChEBI" id="CHEBI:17792"/>
        <dbReference type="ChEBI" id="CHEBI:57925"/>
        <dbReference type="ChEBI" id="CHEBI:90779"/>
        <dbReference type="EC" id="2.5.1.18"/>
    </reaction>
</comment>
<dbReference type="EC" id="2.5.1.18" evidence="1"/>
<dbReference type="InterPro" id="IPR004046">
    <property type="entry name" value="GST_C"/>
</dbReference>
<dbReference type="AlphaFoldDB" id="C3Y703"/>
<evidence type="ECO:0000256" key="2">
    <source>
        <dbReference type="ARBA" id="ARBA00022679"/>
    </source>
</evidence>
<dbReference type="PANTHER" id="PTHR11571">
    <property type="entry name" value="GLUTATHIONE S-TRANSFERASE"/>
    <property type="match status" value="1"/>
</dbReference>
<evidence type="ECO:0000256" key="1">
    <source>
        <dbReference type="ARBA" id="ARBA00012452"/>
    </source>
</evidence>
<dbReference type="FunFam" id="1.20.1050.130:FF:000019">
    <property type="entry name" value="Uncharacterized protein"/>
    <property type="match status" value="1"/>
</dbReference>
<dbReference type="InterPro" id="IPR036282">
    <property type="entry name" value="Glutathione-S-Trfase_C_sf"/>
</dbReference>
<dbReference type="InterPro" id="IPR010987">
    <property type="entry name" value="Glutathione-S-Trfase_C-like"/>
</dbReference>
<dbReference type="Gene3D" id="1.20.1050.130">
    <property type="match status" value="1"/>
</dbReference>
<dbReference type="Gene3D" id="1.20.1050.10">
    <property type="match status" value="1"/>
</dbReference>
<accession>C3Y703</accession>
<dbReference type="InterPro" id="IPR004045">
    <property type="entry name" value="Glutathione_S-Trfase_N"/>
</dbReference>
<dbReference type="EMBL" id="GG666488">
    <property type="protein sequence ID" value="EEN64113.1"/>
    <property type="molecule type" value="Genomic_DNA"/>
</dbReference>
<evidence type="ECO:0000259" key="5">
    <source>
        <dbReference type="PROSITE" id="PS50405"/>
    </source>
</evidence>
<protein>
    <recommendedName>
        <fullName evidence="1">glutathione transferase</fullName>
        <ecNumber evidence="1">2.5.1.18</ecNumber>
    </recommendedName>
</protein>
<gene>
    <name evidence="6" type="ORF">BRAFLDRAFT_91419</name>
</gene>
<dbReference type="SUPFAM" id="SSF47616">
    <property type="entry name" value="GST C-terminal domain-like"/>
    <property type="match status" value="1"/>
</dbReference>
<dbReference type="InterPro" id="IPR050213">
    <property type="entry name" value="GST_superfamily"/>
</dbReference>
<dbReference type="GO" id="GO:0004364">
    <property type="term" value="F:glutathione transferase activity"/>
    <property type="evidence" value="ECO:0007669"/>
    <property type="project" value="UniProtKB-EC"/>
</dbReference>
<dbReference type="PROSITE" id="PS50405">
    <property type="entry name" value="GST_CTER"/>
    <property type="match status" value="1"/>
</dbReference>
<evidence type="ECO:0000313" key="6">
    <source>
        <dbReference type="EMBL" id="EEN64113.1"/>
    </source>
</evidence>
<dbReference type="InParanoid" id="C3Y703"/>
<keyword evidence="2" id="KW-0808">Transferase</keyword>
<dbReference type="FunFam" id="1.20.1050.10:FF:000142">
    <property type="entry name" value="Uncharacterized protein"/>
    <property type="match status" value="1"/>
</dbReference>
<dbReference type="Pfam" id="PF14497">
    <property type="entry name" value="GST_C_3"/>
    <property type="match status" value="1"/>
</dbReference>
<organism>
    <name type="scientific">Branchiostoma floridae</name>
    <name type="common">Florida lancelet</name>
    <name type="synonym">Amphioxus</name>
    <dbReference type="NCBI Taxonomy" id="7739"/>
    <lineage>
        <taxon>Eukaryota</taxon>
        <taxon>Metazoa</taxon>
        <taxon>Chordata</taxon>
        <taxon>Cephalochordata</taxon>
        <taxon>Leptocardii</taxon>
        <taxon>Amphioxiformes</taxon>
        <taxon>Branchiostomatidae</taxon>
        <taxon>Branchiostoma</taxon>
    </lineage>
</organism>
<feature type="domain" description="GST N-terminal" evidence="4">
    <location>
        <begin position="2"/>
        <end position="84"/>
    </location>
</feature>
<evidence type="ECO:0000256" key="3">
    <source>
        <dbReference type="ARBA" id="ARBA00047960"/>
    </source>
</evidence>
<reference evidence="6" key="1">
    <citation type="journal article" date="2008" name="Nature">
        <title>The amphioxus genome and the evolution of the chordate karyotype.</title>
        <authorList>
            <consortium name="US DOE Joint Genome Institute (JGI-PGF)"/>
            <person name="Putnam N.H."/>
            <person name="Butts T."/>
            <person name="Ferrier D.E.K."/>
            <person name="Furlong R.F."/>
            <person name="Hellsten U."/>
            <person name="Kawashima T."/>
            <person name="Robinson-Rechavi M."/>
            <person name="Shoguchi E."/>
            <person name="Terry A."/>
            <person name="Yu J.-K."/>
            <person name="Benito-Gutierrez E.L."/>
            <person name="Dubchak I."/>
            <person name="Garcia-Fernandez J."/>
            <person name="Gibson-Brown J.J."/>
            <person name="Grigoriev I.V."/>
            <person name="Horton A.C."/>
            <person name="de Jong P.J."/>
            <person name="Jurka J."/>
            <person name="Kapitonov V.V."/>
            <person name="Kohara Y."/>
            <person name="Kuroki Y."/>
            <person name="Lindquist E."/>
            <person name="Lucas S."/>
            <person name="Osoegawa K."/>
            <person name="Pennacchio L.A."/>
            <person name="Salamov A.A."/>
            <person name="Satou Y."/>
            <person name="Sauka-Spengler T."/>
            <person name="Schmutz J."/>
            <person name="Shin-I T."/>
            <person name="Toyoda A."/>
            <person name="Bronner-Fraser M."/>
            <person name="Fujiyama A."/>
            <person name="Holland L.Z."/>
            <person name="Holland P.W.H."/>
            <person name="Satoh N."/>
            <person name="Rokhsar D.S."/>
        </authorList>
    </citation>
    <scope>NUCLEOTIDE SEQUENCE [LARGE SCALE GENOMIC DNA]</scope>
    <source>
        <strain evidence="6">S238N-H82</strain>
        <tissue evidence="6">Testes</tissue>
    </source>
</reference>
<dbReference type="CDD" id="cd03039">
    <property type="entry name" value="GST_N_Sigma_like"/>
    <property type="match status" value="1"/>
</dbReference>
<evidence type="ECO:0000259" key="4">
    <source>
        <dbReference type="PROSITE" id="PS50404"/>
    </source>
</evidence>
<dbReference type="PANTHER" id="PTHR11571:SF224">
    <property type="entry name" value="HEMATOPOIETIC PROSTAGLANDIN D SYNTHASE"/>
    <property type="match status" value="1"/>
</dbReference>
<dbReference type="SUPFAM" id="SSF52833">
    <property type="entry name" value="Thioredoxin-like"/>
    <property type="match status" value="1"/>
</dbReference>
<sequence length="136" mass="15389">MPAYKLTYFNGRGSAEIVRLVFAAGGIEYEDVRLERDQWPDLKPSLAGKTPLEQARVDMIMDGMEEMGSKGYAAYFEKNEDLTLADITFFNMATLVGTWMKVPDVDEFSGLKKVMEHVTSNPGLAKWLKERPETPF</sequence>
<name>C3Y703_BRAFL</name>
<dbReference type="PROSITE" id="PS50404">
    <property type="entry name" value="GST_NTER"/>
    <property type="match status" value="1"/>
</dbReference>